<keyword evidence="1" id="KW-0805">Transcription regulation</keyword>
<dbReference type="Gene3D" id="1.10.10.10">
    <property type="entry name" value="Winged helix-like DNA-binding domain superfamily/Winged helix DNA-binding domain"/>
    <property type="match status" value="1"/>
</dbReference>
<proteinExistence type="predicted"/>
<dbReference type="InterPro" id="IPR003593">
    <property type="entry name" value="AAA+_ATPase"/>
</dbReference>
<dbReference type="InterPro" id="IPR036388">
    <property type="entry name" value="WH-like_DNA-bd_sf"/>
</dbReference>
<dbReference type="PANTHER" id="PTHR44688">
    <property type="entry name" value="DNA-BINDING TRANSCRIPTIONAL ACTIVATOR DEVR_DOSR"/>
    <property type="match status" value="1"/>
</dbReference>
<evidence type="ECO:0000259" key="4">
    <source>
        <dbReference type="PROSITE" id="PS50043"/>
    </source>
</evidence>
<dbReference type="InterPro" id="IPR011990">
    <property type="entry name" value="TPR-like_helical_dom_sf"/>
</dbReference>
<evidence type="ECO:0000256" key="1">
    <source>
        <dbReference type="ARBA" id="ARBA00023015"/>
    </source>
</evidence>
<dbReference type="InterPro" id="IPR041664">
    <property type="entry name" value="AAA_16"/>
</dbReference>
<evidence type="ECO:0000256" key="3">
    <source>
        <dbReference type="ARBA" id="ARBA00023163"/>
    </source>
</evidence>
<dbReference type="InterPro" id="IPR000792">
    <property type="entry name" value="Tscrpt_reg_LuxR_C"/>
</dbReference>
<reference evidence="5 6" key="1">
    <citation type="submission" date="2021-02" db="EMBL/GenBank/DDBJ databases">
        <title>Actinophytocola xerophila sp. nov., isolated from soil of cotton cropping field.</title>
        <authorList>
            <person name="Huang R."/>
            <person name="Chen X."/>
            <person name="Ge X."/>
            <person name="Liu W."/>
        </authorList>
    </citation>
    <scope>NUCLEOTIDE SEQUENCE [LARGE SCALE GENOMIC DNA]</scope>
    <source>
        <strain evidence="5 6">S1-96</strain>
    </source>
</reference>
<dbReference type="InterPro" id="IPR059106">
    <property type="entry name" value="WHD_MalT"/>
</dbReference>
<dbReference type="Proteomes" id="UP001156441">
    <property type="component" value="Unassembled WGS sequence"/>
</dbReference>
<dbReference type="SMART" id="SM00382">
    <property type="entry name" value="AAA"/>
    <property type="match status" value="1"/>
</dbReference>
<organism evidence="5 6">
    <name type="scientific">Actinophytocola gossypii</name>
    <dbReference type="NCBI Taxonomy" id="2812003"/>
    <lineage>
        <taxon>Bacteria</taxon>
        <taxon>Bacillati</taxon>
        <taxon>Actinomycetota</taxon>
        <taxon>Actinomycetes</taxon>
        <taxon>Pseudonocardiales</taxon>
        <taxon>Pseudonocardiaceae</taxon>
    </lineage>
</organism>
<dbReference type="InterPro" id="IPR016032">
    <property type="entry name" value="Sig_transdc_resp-reg_C-effctor"/>
</dbReference>
<dbReference type="Gene3D" id="1.25.40.10">
    <property type="entry name" value="Tetratricopeptide repeat domain"/>
    <property type="match status" value="1"/>
</dbReference>
<evidence type="ECO:0000313" key="5">
    <source>
        <dbReference type="EMBL" id="MCT2584590.1"/>
    </source>
</evidence>
<dbReference type="PROSITE" id="PS50043">
    <property type="entry name" value="HTH_LUXR_2"/>
    <property type="match status" value="1"/>
</dbReference>
<keyword evidence="3" id="KW-0804">Transcription</keyword>
<dbReference type="InterPro" id="IPR027417">
    <property type="entry name" value="P-loop_NTPase"/>
</dbReference>
<dbReference type="SMART" id="SM00421">
    <property type="entry name" value="HTH_LUXR"/>
    <property type="match status" value="1"/>
</dbReference>
<keyword evidence="2" id="KW-0238">DNA-binding</keyword>
<dbReference type="EMBL" id="JAFFZE010000012">
    <property type="protein sequence ID" value="MCT2584590.1"/>
    <property type="molecule type" value="Genomic_DNA"/>
</dbReference>
<evidence type="ECO:0000313" key="6">
    <source>
        <dbReference type="Proteomes" id="UP001156441"/>
    </source>
</evidence>
<dbReference type="Pfam" id="PF00196">
    <property type="entry name" value="GerE"/>
    <property type="match status" value="1"/>
</dbReference>
<sequence length="849" mass="92974">MHDALGRRPVDVEETRPPKVVLVRAPPGFGKTTLLAAWVRLRRRLGDATAWVSIDEHDNDPFVLWSAVLTALEKDALTADDTRALHPPEQGQEERFVTALREATDRRERDVWLVLDDVQRLRERDVLHGMEVLLTNLPVRLHVIISTRFGEPAALRRLRIAGELREVKVNDLAFTDAEAATVLSGYGVTLAHSDLTRLMARTEGWPAIVRLAALALSESDDHIATIDSFVETDRAVADYLVGEVLSNLPTDMREFLLRTSICERLTVELASELTGRDDAGVLLEHLERVDTLVSRCSAHSEWFRYHSLLLNYLRMALRSRSLATVTALHRVAAGWFVRQGDALAALPHAMSAGDNDLMAELVVRFGPAIVLGGQMWTLRRLGRMLPCATARRPAVCAMLAVAELSTGDRYTAEERLAWLTADSRTMQDPGVCDLYLLALTQLARLTGQLSPEVDELSNRLDGIVDVDLRMLALVNRGTVLFWLGRLERAHADLSRALDLATARGYVYAITHCLSHLAAVAGARSDLDTMARVAHEAVGFAHESGIDVSPSTCIAHAAAAWAAYQALDDETALTEARTAADLAGASDDRTTALCARSMAAIARSIEQPHDAVLRLRECWGALPRDEPLQPAAVAIVGVAEQKIALRIGRAEWAAEVPERASAWIAGSGELLFLRARVHAYHGHSTTARALLDKITSDRVRCLVTNTEIETHLLVASLAERSGDTHTARAQLIAALAKAQPGRVMRPFLDTGRNLRALLSHQVGRLGQLDPFAAEVLAAAPATRPGTGAELSPREAQLLMELPSLSTTEEIANEMYVSVNTVKTHLRSIYRKLGVATRREAVLVARQQGLL</sequence>
<dbReference type="SUPFAM" id="SSF52540">
    <property type="entry name" value="P-loop containing nucleoside triphosphate hydrolases"/>
    <property type="match status" value="1"/>
</dbReference>
<protein>
    <submittedName>
        <fullName evidence="5">AAA family ATPase</fullName>
    </submittedName>
</protein>
<evidence type="ECO:0000256" key="2">
    <source>
        <dbReference type="ARBA" id="ARBA00023125"/>
    </source>
</evidence>
<keyword evidence="6" id="KW-1185">Reference proteome</keyword>
<dbReference type="Pfam" id="PF13191">
    <property type="entry name" value="AAA_16"/>
    <property type="match status" value="1"/>
</dbReference>
<dbReference type="Gene3D" id="3.40.50.300">
    <property type="entry name" value="P-loop containing nucleotide triphosphate hydrolases"/>
    <property type="match status" value="1"/>
</dbReference>
<comment type="caution">
    <text evidence="5">The sequence shown here is derived from an EMBL/GenBank/DDBJ whole genome shotgun (WGS) entry which is preliminary data.</text>
</comment>
<dbReference type="CDD" id="cd06170">
    <property type="entry name" value="LuxR_C_like"/>
    <property type="match status" value="1"/>
</dbReference>
<accession>A0ABT2JAV8</accession>
<dbReference type="SUPFAM" id="SSF48452">
    <property type="entry name" value="TPR-like"/>
    <property type="match status" value="1"/>
</dbReference>
<dbReference type="SUPFAM" id="SSF46894">
    <property type="entry name" value="C-terminal effector domain of the bipartite response regulators"/>
    <property type="match status" value="1"/>
</dbReference>
<gene>
    <name evidence="5" type="ORF">JT362_15815</name>
</gene>
<name>A0ABT2JAV8_9PSEU</name>
<feature type="domain" description="HTH luxR-type" evidence="4">
    <location>
        <begin position="782"/>
        <end position="847"/>
    </location>
</feature>
<dbReference type="PANTHER" id="PTHR44688:SF16">
    <property type="entry name" value="DNA-BINDING TRANSCRIPTIONAL ACTIVATOR DEVR_DOSR"/>
    <property type="match status" value="1"/>
</dbReference>
<dbReference type="Pfam" id="PF25873">
    <property type="entry name" value="WHD_MalT"/>
    <property type="match status" value="1"/>
</dbReference>